<dbReference type="KEGG" id="pspw:BJG93_02005"/>
<reference evidence="3" key="2">
    <citation type="submission" date="2021-06" db="EMBL/GenBank/DDBJ databases">
        <authorList>
            <person name="Rogers T.H."/>
            <person name="Ramsay J.P."/>
            <person name="Wang P."/>
            <person name="Terpolilli J."/>
        </authorList>
    </citation>
    <scope>NUCLEOTIDE SEQUENCE</scope>
    <source>
        <strain evidence="3">WSM5005</strain>
    </source>
</reference>
<dbReference type="OrthoDB" id="8775956at2"/>
<dbReference type="AlphaFoldDB" id="A0A1I9YDB9"/>
<sequence>MPTRTRVLFHLSAASLLLGAAIGAQAANLGFLSDTPISYMRQRDNDSIKHAVMSALNDRKDGESVTWVNDGTGNSVKIDATISMDSTSTQGGRTCRSLAVVLRAKGQSMNLRPNFCKEGGAWQLQKR</sequence>
<protein>
    <recommendedName>
        <fullName evidence="2">Surface antigen domain-containing protein</fullName>
    </recommendedName>
</protein>
<keyword evidence="4" id="KW-1185">Reference proteome</keyword>
<dbReference type="STRING" id="754502.BJG93_02005"/>
<dbReference type="Pfam" id="PF16998">
    <property type="entry name" value="17kDa_Anti_2"/>
    <property type="match status" value="1"/>
</dbReference>
<organism evidence="3 4">
    <name type="scientific">Paraburkholderia sprentiae WSM5005</name>
    <dbReference type="NCBI Taxonomy" id="754502"/>
    <lineage>
        <taxon>Bacteria</taxon>
        <taxon>Pseudomonadati</taxon>
        <taxon>Pseudomonadota</taxon>
        <taxon>Betaproteobacteria</taxon>
        <taxon>Burkholderiales</taxon>
        <taxon>Burkholderiaceae</taxon>
        <taxon>Paraburkholderia</taxon>
    </lineage>
</organism>
<evidence type="ECO:0000256" key="1">
    <source>
        <dbReference type="SAM" id="SignalP"/>
    </source>
</evidence>
<feature type="chain" id="PRO_5009607164" description="Surface antigen domain-containing protein" evidence="1">
    <location>
        <begin position="27"/>
        <end position="127"/>
    </location>
</feature>
<reference evidence="3" key="1">
    <citation type="submission" date="2016-09" db="EMBL/GenBank/DDBJ databases">
        <title>The Complete Genome of Burkholderia sprentiae wsm5005.</title>
        <authorList>
            <person name="De Meyer S."/>
            <person name="Wang P."/>
            <person name="Terpolilli J."/>
        </authorList>
    </citation>
    <scope>NUCLEOTIDE SEQUENCE [LARGE SCALE GENOMIC DNA]</scope>
    <source>
        <strain evidence="3">WSM5005</strain>
    </source>
</reference>
<feature type="signal peptide" evidence="1">
    <location>
        <begin position="1"/>
        <end position="26"/>
    </location>
</feature>
<feature type="domain" description="Surface antigen" evidence="2">
    <location>
        <begin position="34"/>
        <end position="125"/>
    </location>
</feature>
<proteinExistence type="predicted"/>
<evidence type="ECO:0000259" key="2">
    <source>
        <dbReference type="Pfam" id="PF16998"/>
    </source>
</evidence>
<dbReference type="Proteomes" id="UP000179860">
    <property type="component" value="Chromosome 1"/>
</dbReference>
<gene>
    <name evidence="3" type="ORF">BJG93_02005</name>
</gene>
<name>A0A1I9YDB9_9BURK</name>
<evidence type="ECO:0000313" key="3">
    <source>
        <dbReference type="EMBL" id="APA84302.1"/>
    </source>
</evidence>
<dbReference type="EMBL" id="CP017561">
    <property type="protein sequence ID" value="APA84302.1"/>
    <property type="molecule type" value="Genomic_DNA"/>
</dbReference>
<dbReference type="RefSeq" id="WP_027198282.1">
    <property type="nucleotide sequence ID" value="NZ_CP017561.2"/>
</dbReference>
<dbReference type="InterPro" id="IPR032635">
    <property type="entry name" value="Anti_2"/>
</dbReference>
<accession>A0A1I9YDB9</accession>
<evidence type="ECO:0000313" key="4">
    <source>
        <dbReference type="Proteomes" id="UP000179860"/>
    </source>
</evidence>
<keyword evidence="1" id="KW-0732">Signal</keyword>